<gene>
    <name evidence="1" type="ORF">C1C91_22095</name>
</gene>
<accession>A0A7D5YJF6</accession>
<dbReference type="EMBL" id="CP025706">
    <property type="protein sequence ID" value="QLI60209.1"/>
    <property type="molecule type" value="Genomic_DNA"/>
</dbReference>
<evidence type="ECO:0000313" key="1">
    <source>
        <dbReference type="EMBL" id="QLI60209.1"/>
    </source>
</evidence>
<dbReference type="AlphaFoldDB" id="A0A7D5YJF6"/>
<name>A0A7D5YJF6_AERCA</name>
<organism evidence="1 2">
    <name type="scientific">Aeromonas caviae</name>
    <name type="common">Aeromonas punctata</name>
    <dbReference type="NCBI Taxonomy" id="648"/>
    <lineage>
        <taxon>Bacteria</taxon>
        <taxon>Pseudomonadati</taxon>
        <taxon>Pseudomonadota</taxon>
        <taxon>Gammaproteobacteria</taxon>
        <taxon>Aeromonadales</taxon>
        <taxon>Aeromonadaceae</taxon>
        <taxon>Aeromonas</taxon>
    </lineage>
</organism>
<dbReference type="RefSeq" id="WP_141116524.1">
    <property type="nucleotide sequence ID" value="NZ_AP022110.1"/>
</dbReference>
<evidence type="ECO:0000313" key="2">
    <source>
        <dbReference type="Proteomes" id="UP000266778"/>
    </source>
</evidence>
<proteinExistence type="predicted"/>
<sequence>MRSKINNMKILIYGEYSGYGKSLAAGFRELGHEAAVFSPNGDGWKKLDADYGLVAKTKIGKLKDLFGLIPIFITFDVIYIMNPSFFSFKLLGPLMLLLFKLKGIKLFLLCCGDDVEYIKAGESGIINKFVFTGIDYPAIKYFKKTAEKIINYLCAKAANKIIPTMYDYQAPWKASRFNYKVTEVVPLACYVENIPKIKPTNTKAIKIMHGINRRDVKGTDVILAALKRIESTFSNVEIYTPEKLSQSEYLKLFSEIDISIDQCKCHSYGMNAIYAMMHGHVVLAPADEQHCASFNIYKSPVVSINHDADDIFHKLKILIMSAESLDRLKIETVDYAARYHKPAHVCNLLLKIASVK</sequence>
<dbReference type="SUPFAM" id="SSF53756">
    <property type="entry name" value="UDP-Glycosyltransferase/glycogen phosphorylase"/>
    <property type="match status" value="1"/>
</dbReference>
<reference evidence="1" key="1">
    <citation type="journal article" date="2019" name="J Environ">
        <title>Genetic characterization and potential molecular dissemination mechanism of tet (31) gene in Aeromonas caviae from an oxytetracycline wastewater treatment system.</title>
        <authorList>
            <person name="Shi Y."/>
            <person name="Tian Z."/>
            <person name="Leclercq S.O."/>
            <person name="Zhang H."/>
            <person name="Yang M."/>
            <person name="Zhang Y."/>
        </authorList>
    </citation>
    <scope>NUCLEOTIDE SEQUENCE</scope>
    <source>
        <strain evidence="1">T25-39</strain>
    </source>
</reference>
<dbReference type="Proteomes" id="UP000266778">
    <property type="component" value="Chromosome"/>
</dbReference>
<protein>
    <submittedName>
        <fullName evidence="1">Uncharacterized protein</fullName>
    </submittedName>
</protein>